<accession>A0A2A2EP04</accession>
<evidence type="ECO:0000313" key="1">
    <source>
        <dbReference type="EMBL" id="PAU74856.1"/>
    </source>
</evidence>
<comment type="caution">
    <text evidence="1">The sequence shown here is derived from an EMBL/GenBank/DDBJ whole genome shotgun (WGS) entry which is preliminary data.</text>
</comment>
<dbReference type="OrthoDB" id="9776669at2"/>
<evidence type="ECO:0008006" key="3">
    <source>
        <dbReference type="Google" id="ProtNLM"/>
    </source>
</evidence>
<reference evidence="1 2" key="1">
    <citation type="submission" date="2017-08" db="EMBL/GenBank/DDBJ databases">
        <title>Halomonas alkalisoli sp. nov., isolated from saline alkaline soil.</title>
        <authorList>
            <person name="Wang D."/>
            <person name="Zhang G."/>
        </authorList>
    </citation>
    <scope>NUCLEOTIDE SEQUENCE [LARGE SCALE GENOMIC DNA]</scope>
    <source>
        <strain evidence="1 2">WRN001</strain>
    </source>
</reference>
<name>A0A2A2EP04_9GAMM</name>
<dbReference type="Proteomes" id="UP000217771">
    <property type="component" value="Unassembled WGS sequence"/>
</dbReference>
<gene>
    <name evidence="1" type="ORF">CK498_20050</name>
</gene>
<dbReference type="Gene3D" id="3.40.190.10">
    <property type="entry name" value="Periplasmic binding protein-like II"/>
    <property type="match status" value="2"/>
</dbReference>
<dbReference type="NCBIfam" id="TIGR02122">
    <property type="entry name" value="TRAP_TAXI"/>
    <property type="match status" value="1"/>
</dbReference>
<proteinExistence type="predicted"/>
<dbReference type="InterPro" id="IPR011852">
    <property type="entry name" value="TRAP_TAXI"/>
</dbReference>
<dbReference type="SUPFAM" id="SSF53850">
    <property type="entry name" value="Periplasmic binding protein-like II"/>
    <property type="match status" value="1"/>
</dbReference>
<dbReference type="AlphaFoldDB" id="A0A2A2EP04"/>
<organism evidence="1 2">
    <name type="scientific">Halomonas salipaludis</name>
    <dbReference type="NCBI Taxonomy" id="2032625"/>
    <lineage>
        <taxon>Bacteria</taxon>
        <taxon>Pseudomonadati</taxon>
        <taxon>Pseudomonadota</taxon>
        <taxon>Gammaproteobacteria</taxon>
        <taxon>Oceanospirillales</taxon>
        <taxon>Halomonadaceae</taxon>
        <taxon>Halomonas</taxon>
    </lineage>
</organism>
<keyword evidence="2" id="KW-1185">Reference proteome</keyword>
<sequence>MERTAMHKIQLNGLRWVAGTMLGASLAVATIGQQAIAEDDYEWPRYFNVITPAVGTGNHSLAVAWTTELSSQTPTRVRVLPAPNGFSRASWLNTDEGRIALMQASEYYDQMDAVDGFASRDGGPADTRAIALAMVTPWGYMVRGDSDIESIHDIGPGTRIAYAGSSAFLLVGIDALLAYLDLDHDEVELVEVGSFGANTAVVTEGRADVAITGPVAGPSYEAEASPHSIRWLELPEPAEDPEAYERYRNVNLGYVPMEVSSGAGTAHGLNMDHAFQMYHVRGDDDPDFVYHLVKWMDEAYDSFKGDFTHAHMMSMDNLKLFLEHGAMQPLHEGAIRYLEEKGGWNEAFQERQEALVELAQSRVASYQEAMALAADQGINVSPGNESWVNFWQQYREENGIAQPYGELVRALD</sequence>
<dbReference type="Pfam" id="PF16868">
    <property type="entry name" value="NMT1_3"/>
    <property type="match status" value="1"/>
</dbReference>
<protein>
    <recommendedName>
        <fullName evidence="3">TAXI family TRAP transporter solute-binding subunit</fullName>
    </recommendedName>
</protein>
<evidence type="ECO:0000313" key="2">
    <source>
        <dbReference type="Proteomes" id="UP000217771"/>
    </source>
</evidence>
<dbReference type="EMBL" id="NSKB01000008">
    <property type="protein sequence ID" value="PAU74856.1"/>
    <property type="molecule type" value="Genomic_DNA"/>
</dbReference>